<dbReference type="RefSeq" id="WP_015697204.1">
    <property type="nucleotide sequence ID" value="NC_016818.1"/>
</dbReference>
<keyword evidence="1" id="KW-0800">Toxin</keyword>
<dbReference type="OrthoDB" id="2664633at2"/>
<evidence type="ECO:0000313" key="4">
    <source>
        <dbReference type="EMBL" id="AEX52032.1"/>
    </source>
</evidence>
<feature type="compositionally biased region" description="Polar residues" evidence="2">
    <location>
        <begin position="2688"/>
        <end position="2712"/>
    </location>
</feature>
<dbReference type="KEGG" id="raq:Rahaq2_2171"/>
<dbReference type="NCBIfam" id="TIGR01901">
    <property type="entry name" value="adhes_NPXG"/>
    <property type="match status" value="1"/>
</dbReference>
<accession>H2IYM1</accession>
<keyword evidence="5" id="KW-1185">Reference proteome</keyword>
<feature type="region of interest" description="Disordered" evidence="2">
    <location>
        <begin position="3753"/>
        <end position="3793"/>
    </location>
</feature>
<gene>
    <name evidence="4" type="ordered locus">Rahaq2_2171</name>
</gene>
<dbReference type="SUPFAM" id="SSF51126">
    <property type="entry name" value="Pectin lyase-like"/>
    <property type="match status" value="1"/>
</dbReference>
<dbReference type="InterPro" id="IPR011050">
    <property type="entry name" value="Pectin_lyase_fold/virulence"/>
</dbReference>
<dbReference type="STRING" id="745277.Rahaq2_2171"/>
<dbReference type="SMART" id="SM00912">
    <property type="entry name" value="Haemagg_act"/>
    <property type="match status" value="1"/>
</dbReference>
<evidence type="ECO:0000259" key="3">
    <source>
        <dbReference type="SMART" id="SM00912"/>
    </source>
</evidence>
<dbReference type="Proteomes" id="UP000009010">
    <property type="component" value="Chromosome"/>
</dbReference>
<evidence type="ECO:0000313" key="5">
    <source>
        <dbReference type="Proteomes" id="UP000009010"/>
    </source>
</evidence>
<organism evidence="4 5">
    <name type="scientific">Rahnella aquatilis (strain ATCC 33071 / DSM 4594 / JCM 1683 / NBRC 105701 / NCIMB 13365 / CIP 78.65)</name>
    <dbReference type="NCBI Taxonomy" id="745277"/>
    <lineage>
        <taxon>Bacteria</taxon>
        <taxon>Pseudomonadati</taxon>
        <taxon>Pseudomonadota</taxon>
        <taxon>Gammaproteobacteria</taxon>
        <taxon>Enterobacterales</taxon>
        <taxon>Yersiniaceae</taxon>
        <taxon>Rahnella</taxon>
    </lineage>
</organism>
<dbReference type="EMBL" id="CP003244">
    <property type="protein sequence ID" value="AEX52032.1"/>
    <property type="molecule type" value="Genomic_DNA"/>
</dbReference>
<dbReference type="Pfam" id="PF13332">
    <property type="entry name" value="Fil_haemagg_2"/>
    <property type="match status" value="3"/>
</dbReference>
<reference evidence="5" key="2">
    <citation type="submission" date="2012-01" db="EMBL/GenBank/DDBJ databases">
        <title>Complete sequence of chromosome of Rahnella aquatilis CIP 78.65.</title>
        <authorList>
            <person name="Lucas S."/>
            <person name="Han J."/>
            <person name="Lapidus A."/>
            <person name="Cheng J.-F."/>
            <person name="Goodwin L."/>
            <person name="Pitluck S."/>
            <person name="Peters L."/>
            <person name="Ovchinnikova G."/>
            <person name="Held B."/>
            <person name="Detter J.C."/>
            <person name="Han C."/>
            <person name="Tapia R."/>
            <person name="Land M."/>
            <person name="Hauser L."/>
            <person name="Kyrpides N."/>
            <person name="Ivanova N."/>
            <person name="Pagani I."/>
            <person name="Sobecky P."/>
            <person name="Martinez R."/>
            <person name="Woyke T."/>
        </authorList>
    </citation>
    <scope>NUCLEOTIDE SEQUENCE [LARGE SCALE GENOMIC DNA]</scope>
    <source>
        <strain evidence="5">ATCC 33071 / DSM 4594 / JCM 1683 / NBRC 105701 / NCIMB 13365 / CIP 78.65</strain>
    </source>
</reference>
<reference evidence="4 5" key="1">
    <citation type="journal article" date="2012" name="J. Bacteriol.">
        <title>Complete Genome Sequence of Rahnella aquatilis CIP 78.65.</title>
        <authorList>
            <person name="Martinez R.J."/>
            <person name="Bruce D."/>
            <person name="Detter C."/>
            <person name="Goodwin L.A."/>
            <person name="Han J."/>
            <person name="Han C.S."/>
            <person name="Held B."/>
            <person name="Land M.L."/>
            <person name="Mikhailova N."/>
            <person name="Nolan M."/>
            <person name="Pennacchio L."/>
            <person name="Pitluck S."/>
            <person name="Tapia R."/>
            <person name="Woyke T."/>
            <person name="Sobecky P.A."/>
        </authorList>
    </citation>
    <scope>NUCLEOTIDE SEQUENCE [LARGE SCALE GENOMIC DNA]</scope>
    <source>
        <strain evidence="5">ATCC 33071 / DSM 4594 / JCM 1683 / NBRC 105701 / NCIMB 13365 / CIP 78.65</strain>
    </source>
</reference>
<feature type="compositionally biased region" description="Low complexity" evidence="2">
    <location>
        <begin position="2628"/>
        <end position="2650"/>
    </location>
</feature>
<feature type="compositionally biased region" description="Polar residues" evidence="2">
    <location>
        <begin position="3188"/>
        <end position="3200"/>
    </location>
</feature>
<feature type="compositionally biased region" description="Low complexity" evidence="2">
    <location>
        <begin position="3072"/>
        <end position="3084"/>
    </location>
</feature>
<dbReference type="InterPro" id="IPR008638">
    <property type="entry name" value="FhaB/CdiA-like_TPS"/>
</dbReference>
<dbReference type="PATRIC" id="fig|745277.3.peg.2091"/>
<protein>
    <submittedName>
        <fullName evidence="4">Filamentous hemagglutinin family N-terminal domain protein</fullName>
    </submittedName>
</protein>
<evidence type="ECO:0000256" key="2">
    <source>
        <dbReference type="SAM" id="MobiDB-lite"/>
    </source>
</evidence>
<dbReference type="GO" id="GO:0090729">
    <property type="term" value="F:toxin activity"/>
    <property type="evidence" value="ECO:0007669"/>
    <property type="project" value="UniProtKB-KW"/>
</dbReference>
<dbReference type="NCBIfam" id="TIGR01731">
    <property type="entry name" value="fil_hemag_20aa"/>
    <property type="match status" value="24"/>
</dbReference>
<feature type="compositionally biased region" description="Polar residues" evidence="2">
    <location>
        <begin position="3758"/>
        <end position="3772"/>
    </location>
</feature>
<feature type="compositionally biased region" description="Polar residues" evidence="2">
    <location>
        <begin position="3085"/>
        <end position="3106"/>
    </location>
</feature>
<feature type="region of interest" description="Disordered" evidence="2">
    <location>
        <begin position="2688"/>
        <end position="2715"/>
    </location>
</feature>
<name>H2IYM1_RAHAC</name>
<dbReference type="InterPro" id="IPR025157">
    <property type="entry name" value="Hemagglutinin_rpt"/>
</dbReference>
<dbReference type="eggNOG" id="COG3210">
    <property type="taxonomic scope" value="Bacteria"/>
</dbReference>
<feature type="region of interest" description="Disordered" evidence="2">
    <location>
        <begin position="3072"/>
        <end position="3111"/>
    </location>
</feature>
<evidence type="ECO:0000256" key="1">
    <source>
        <dbReference type="ARBA" id="ARBA00022656"/>
    </source>
</evidence>
<dbReference type="GO" id="GO:0003824">
    <property type="term" value="F:catalytic activity"/>
    <property type="evidence" value="ECO:0007669"/>
    <property type="project" value="UniProtKB-ARBA"/>
</dbReference>
<feature type="domain" description="Filamentous haemagglutinin FhaB/tRNA nuclease CdiA-like TPS" evidence="3">
    <location>
        <begin position="50"/>
        <end position="172"/>
    </location>
</feature>
<feature type="region of interest" description="Disordered" evidence="2">
    <location>
        <begin position="2628"/>
        <end position="2652"/>
    </location>
</feature>
<sequence>MKSITEQPVALWRKALAYGLMGWLVWQPVMPAFAAGITVAEGNTRTDQAGNGVPVVNIATPNQAGISHNKYNDFNVGQQGLILNNATGKLTRTQLGGLIQNNPNLTAGQEAKGIINEVVSSNPSQLNGYMEVAGKAANVMVANPYGITCNGCGFLNTPNATLTTGKPVLNADGSLQSLDVTQGAITVEGQGLDARTSDSFSLISRAAQINAGLYARDLNVTLGANRVDAQGNATPISGAGVPSVAIDTGALGGMYANRIHLVSSDKGVGVNLGNLNASVGDMQIDASGRLTLSNATAAGKLTANAQAIALNGTQQSGGDMAINSQGQLAVQGSQVTSGGNMTLAADQLNSGNTAQVSAAGNIHATAGNGSQWQGKLTAGKDLQLNTGDLTNNGLIAANGNARITTQRLTNTGTLQAQGTQDLQATTLDNSGVVQASGALTLTAGETQLGGLLSTDNQLTGRFGQLSTLAGSQIQSGTDADIGVQGSAVLGGNVRAGQNLRLSSGSLSSASSAKLYAVGNVQAEAGNNGVWNGSLTAGGNLGVSAGDMTNNGTLAASGNTQLNVGSLSTTGDSTITSAGALSLTADDAQLGGLISGDNLLTGRFGELTTLAGSQLQSGTDADVQATGKAILGGNLRAGQNLLLSSGSLSSDNTAQVYGVGDVQANAGNNGVWNGSLTAGGNLGVSAGNMTNNGTLAASGNTQLTTQTLTNGGLIQAQGTQTLNASELNNSGKMQSGGAQNITANTLSNQGLIGSQKGLDLQVADQMTVGEQGSLFAGDRLNIGGGQMIVDGTLTGKNGLTLNSTSLNAGQNSLITSLGDIQLNAAQQALGGQLSTSGNVGLNATDLSVGALGSVHSDKDLSLTATGSATLAGALDGNTLEAGGGTLQVTGSGSLASTGDMQLSARQQQLDGTTSAGNTLSITADRLNAAQGGKTSAQNDVQATVASGGQWSGSLIAGRDLNFTAHDFSNGGTLAANRNGQFSFGTLTNNGLLQSLGTQQLDGDTFNNNGTAQSGGDQTLTLSQFNNQGLTGTRGDIILNADGVTNGDTATLLAGGQLTLNTAQADLGGTLTGTQGATFNATALTTRAGSVQSSQGDVALKTDTANLNGFLSADGNAALTTQQLTTGNGSQTQGKNALGISASEKADLAGKLVTPGTLTVQAGTLTNGAALGADNVDITATSLTNNGAITADDGLHVKAGTLQQQGSLSAQNQMTLEGQTLVNQGNISGGNVGVNVSGSLTNQGTGVISAGNGLTVTAPVVINNGQLLAQTVGVNATGISNNGLMQGNGGTTLTASTLTNGAQGQVLSGGTLGVQAGDTQNQGRLQGSQLTLTGNSLTNGGTALGTNGLNAQMQGDLNNSGSLLSSGDVTVNAATLENSGQLLSDKTATVTADHVSNTGQIQGDTLALTANNADNSGNLIGLKGLTAQLQQDLTNATSGKMLTQGALTVTAAHVTNNGNWQADSADLHAGQLDLNGAIQTAALAKLTLTGGLNTQAQGKIISTGLAILQAANLNNQGNWSADNLTLTGGALISSGGISGVSALAATLSGQLQVQQGGTLLSGGSATLNAGNIANSGTLQAGNLTFTTNSISNTGQLQGQQSLQGTVQNGITNLSGGTVRSQGTLDLGAQTLLNQGQMQGDGVSHLTLTGNLNNQGTLLTGGRLTVSAPVLTNSGTLQAQGLTMTGGTLNNSGTLTGQGDSALNVTQMTNQGQLQGDRLTLTGNELHNTGTVLGSQSLGLNVQNADNQAGGKLYSAGNLTLVTPVLNQAGSLLALGDMTLQLGSGFTQTGTLAAGQTLSLSAQGDLNVLGTLQGNGIQLSSTGNFTNSGQLRGGGGTVGVDAGNIQLNGSGSVQSGGDIRVASRGVLNNSGFVGGAGNVVMSAGGQLTNSALLYAGNNMQLLADSIHNNYGDILAGNSLWLQRDAAGNANSEVVNTSGDIETTNGDITINTGHLLNQRDGLSTSSSYQAANSPASLGQATMSIQLGLLDDDEIGVYTGTGWRHTGGSNGKGDGAEEEYTFVGLAPTKAASDRKFLVGTSTVTAIASGGAGRIAANRNLTISGDTLDNIASTVLAGSNITLSGTNLNNQSYENSIENEYLTYQYSGTTGVQPADATVIPDIRKGKRRGVDYRTDLGDKFTYTLTGGPAYETLSTGEGLRAVIQAGGAVNASFSNNISNTTTSANAGGLSHAISAPSLNGTSGLQQVSGSQSKQLASAQNLTVGSVQWNNSVTDALKQIGNQGAALTDYPLPTGNNGLFVASTNPASPYLITTNPQLGGIGKTDPSLFNALNDYLARPTSAISAVGKQATSGGTGLSSAAFSATPVAGQVVHPAVQPGTPSGPRIETAPVYTDESKFLGSAYFMDRLKLTPDYDYKFLGDAAFDTRYVDNAVLSQTGQRYVGGTGSDLAQMQYLIDNAAEQQAGLGLQLGVSLSPEQVAALTKSIVWWEKTTVNGQTVLAPKLYLSANDTHAVTGSVISGNTVNLDAGHIVNAGSTLQAETQLAAKSSSSLDNLNAGLIASNGSLQLSALGDINNIGSSISGQTVALASVSGDINNVTQAQQWTAAPTTSKSKTSQLTFSQTQTGDVAGISATDGLSLTAGHDINNTGARLTAGSDLQLVALNDISITGNALSTSKTTAKSSAQTTDSQASTVSAGGNLSASAGHDLTVAGSAVTAKGDATLAAVNDINLNTMDQSSHQTSGKNQTDSNNATRTVVSSGGDLTLSAGRDLNSQAAQLTADLNASLSAGRDVNLNAQQTSTYSETHGSKSVSIRENVGQEGTAVVSGGSTKIKAGQDVNANAASVTAKQDIAVNAGRDVNLDTATESSYAYDEKTRTRKHLFSKTTTHTISEDSSTHEKGSLLSGDNVAVTAGNNLLVKGSSVVGDGDVTLKAGSNVDIVAATNTDSSWRLSETKKSGLMGTGGLGVTIGSSQTRHELKEQGTSQSQSVSTVGSTAGNLSITAGSQAHIGGADLVAAKDMSITGDSVVIDPGHDKRSSDEKFEQKSTGLTLALSGAVADAVNSAIAATQSAKQESDGRLAALQATKAALSGAQAMLAKQQANVSADPNNGVGISISLTSQQSKSSQHQQSDTVNGSTLNAGDNLSITATGKGNDSHSGDIAIGGSQLKAGGNTSLNAAHDILLTGAANTQESTGKNSSNGGGVGLSFGVGSGSAGLSIFASVNGAKGNDKGNGTRWSETTLDSGGKVTLNSGRDTTLSGAQVNGNKVVVDAGRDLTITSLQDSDDYKSKQTSFGAGGSFTFGSMSGSGYINLSQDKMNSTYESVVEQSGIYAGQDGFDIHVGDHTQLNGGVIASQGTADKNLLDTGTLGFSDIGNEADYKVSHSGISLSGGNGASVMSNAMSNVGNVLAGLNGKGHADGTTQSAVADGTIIVRDTANQQQSVADLSRDTDHANGSISPIFDKEKEQKRLQASQLVGEIAGQMTDIVNTYGDIQALKDLGGVPEGMSANDRESYLKTLRNSDAYQAEIRNYGIGSNNQMVVQALSGVLQGIVSGNISGAIAGGISPLIAREIKSHTLNEDGTTNVAANAMAHAVWGAVAAQISGGNAAAGAAGAFSGELAARYIAEYYYHATTQADIDKLSQSDRQEISLLSTLAAGVAGATAGNNLSSATTGAQAGKNAVENNTLGAVIQGGKLAIQGCAEVTVCRNALVEKGMGALLGIGAAKTVLDNLSSTERDYVFSVAMSGKADLIEKLTPEQRAAYNYMVGQDQKGLITIFPKPDMDLTGGKLVNPAQDEQKGTAFVTPDQSGSQGASNTGNNAGVPDVGSNTTTTPIAEQNPDDLAYTSEKSKYVPSPKHAAGGWGTPMDLSDSKAQEVLNNSIQGGKQKYGVSDGKIYEFQPDNVGGWHGYPVPGTEAPPKVLREFLARGDINKAEYNKMIKGK</sequence>
<dbReference type="HOGENOM" id="CLU_000043_2_2_6"/>
<dbReference type="Pfam" id="PF05860">
    <property type="entry name" value="TPS"/>
    <property type="match status" value="1"/>
</dbReference>
<dbReference type="Gene3D" id="2.160.20.10">
    <property type="entry name" value="Single-stranded right-handed beta-helix, Pectin lyase-like"/>
    <property type="match status" value="1"/>
</dbReference>
<proteinExistence type="predicted"/>
<feature type="region of interest" description="Disordered" evidence="2">
    <location>
        <begin position="3181"/>
        <end position="3200"/>
    </location>
</feature>
<dbReference type="InterPro" id="IPR012334">
    <property type="entry name" value="Pectin_lyas_fold"/>
</dbReference>
<feature type="compositionally biased region" description="Polar residues" evidence="2">
    <location>
        <begin position="3779"/>
        <end position="3788"/>
    </location>
</feature>
<dbReference type="InterPro" id="IPR010069">
    <property type="entry name" value="CdiA_FHA1_rpt"/>
</dbReference>